<gene>
    <name evidence="1" type="ORF">LCGC14_1797040</name>
</gene>
<dbReference type="EMBL" id="LAZR01017256">
    <property type="protein sequence ID" value="KKM01175.1"/>
    <property type="molecule type" value="Genomic_DNA"/>
</dbReference>
<protein>
    <submittedName>
        <fullName evidence="1">Uncharacterized protein</fullName>
    </submittedName>
</protein>
<accession>A0A0F9GQS1</accession>
<comment type="caution">
    <text evidence="1">The sequence shown here is derived from an EMBL/GenBank/DDBJ whole genome shotgun (WGS) entry which is preliminary data.</text>
</comment>
<organism evidence="1">
    <name type="scientific">marine sediment metagenome</name>
    <dbReference type="NCBI Taxonomy" id="412755"/>
    <lineage>
        <taxon>unclassified sequences</taxon>
        <taxon>metagenomes</taxon>
        <taxon>ecological metagenomes</taxon>
    </lineage>
</organism>
<proteinExistence type="predicted"/>
<sequence>MHHTNITGKDPFGSDRLSDPPKQVDFSISHNSDFSGMAFVSWIGRRDPTPVANSHFQCTPLAQCPKCDWHMVITDENAMELCCQKCAPAIVKLETGKLWSIECAIPGVILMNVNRSTIIYELISKLENEFK</sequence>
<name>A0A0F9GQS1_9ZZZZ</name>
<evidence type="ECO:0000313" key="1">
    <source>
        <dbReference type="EMBL" id="KKM01175.1"/>
    </source>
</evidence>
<reference evidence="1" key="1">
    <citation type="journal article" date="2015" name="Nature">
        <title>Complex archaea that bridge the gap between prokaryotes and eukaryotes.</title>
        <authorList>
            <person name="Spang A."/>
            <person name="Saw J.H."/>
            <person name="Jorgensen S.L."/>
            <person name="Zaremba-Niedzwiedzka K."/>
            <person name="Martijn J."/>
            <person name="Lind A.E."/>
            <person name="van Eijk R."/>
            <person name="Schleper C."/>
            <person name="Guy L."/>
            <person name="Ettema T.J."/>
        </authorList>
    </citation>
    <scope>NUCLEOTIDE SEQUENCE</scope>
</reference>
<dbReference type="AlphaFoldDB" id="A0A0F9GQS1"/>